<dbReference type="HOGENOM" id="CLU_045235_1_0_0"/>
<keyword evidence="6" id="KW-0969">Cilium</keyword>
<accession>F0SNB3</accession>
<dbReference type="GO" id="GO:0030288">
    <property type="term" value="C:outer membrane-bounded periplasmic space"/>
    <property type="evidence" value="ECO:0007669"/>
    <property type="project" value="InterPro"/>
</dbReference>
<keyword evidence="4" id="KW-0975">Bacterial flagellum</keyword>
<evidence type="ECO:0000256" key="4">
    <source>
        <dbReference type="ARBA" id="ARBA00023143"/>
    </source>
</evidence>
<evidence type="ECO:0000313" key="7">
    <source>
        <dbReference type="Proteomes" id="UP000006860"/>
    </source>
</evidence>
<organism evidence="6 7">
    <name type="scientific">Rubinisphaera brasiliensis (strain ATCC 49424 / DSM 5305 / JCM 21570 / IAM 15109 / NBRC 103401 / IFAM 1448)</name>
    <name type="common">Planctomyces brasiliensis</name>
    <dbReference type="NCBI Taxonomy" id="756272"/>
    <lineage>
        <taxon>Bacteria</taxon>
        <taxon>Pseudomonadati</taxon>
        <taxon>Planctomycetota</taxon>
        <taxon>Planctomycetia</taxon>
        <taxon>Planctomycetales</taxon>
        <taxon>Planctomycetaceae</taxon>
        <taxon>Rubinisphaera</taxon>
    </lineage>
</organism>
<dbReference type="KEGG" id="pbs:Plabr_4585"/>
<sequence length="366" mass="39758">MKLNLLLAAILTGSLLLTTAEQAHAQVRLESICTVHGHKEMRLTGMGLVVGLNGTGDGGDAGPTIRALAAAMRAMHAPVLDPRELRDADNVAIVLIDATIPKTGLHKGQRLDCYVSSYLGAKSLRGGRLLVTPLQSADMRTQALIGTCSGSLVIEDPTTPTKARIPDGVILETDLFKRSEYLNQIVDTSTGEPKIRLLLNESHSSFITARMITELVNQAFEFESFDQQHATPVSPSIIDVTIPKTWRSTPVEFIAEVMDLKINSPHSLSRVQVNSKTGVVIVSGDVELSPVLINHPNLQINIGPNPVIFDGAQFRSLSDEQSVRTTSRLDQLVKALNELGVPRDAMIEVLRELSRSGKLHAIYEEN</sequence>
<feature type="chain" id="PRO_5003260640" evidence="5">
    <location>
        <begin position="26"/>
        <end position="366"/>
    </location>
</feature>
<keyword evidence="6" id="KW-0966">Cell projection</keyword>
<keyword evidence="3 5" id="KW-0732">Signal</keyword>
<dbReference type="STRING" id="756272.Plabr_4585"/>
<dbReference type="InterPro" id="IPR001782">
    <property type="entry name" value="Flag_FlgI"/>
</dbReference>
<feature type="signal peptide" evidence="5">
    <location>
        <begin position="1"/>
        <end position="25"/>
    </location>
</feature>
<evidence type="ECO:0000313" key="6">
    <source>
        <dbReference type="EMBL" id="ADY62156.1"/>
    </source>
</evidence>
<evidence type="ECO:0000256" key="3">
    <source>
        <dbReference type="ARBA" id="ARBA00022729"/>
    </source>
</evidence>
<keyword evidence="6" id="KW-0282">Flagellum</keyword>
<dbReference type="PANTHER" id="PTHR30381:SF0">
    <property type="entry name" value="FLAGELLAR P-RING PROTEIN"/>
    <property type="match status" value="1"/>
</dbReference>
<dbReference type="Pfam" id="PF02119">
    <property type="entry name" value="FlgI"/>
    <property type="match status" value="1"/>
</dbReference>
<dbReference type="Proteomes" id="UP000006860">
    <property type="component" value="Chromosome"/>
</dbReference>
<protein>
    <submittedName>
        <fullName evidence="6">Flagellar P-ring protein</fullName>
    </submittedName>
</protein>
<dbReference type="eggNOG" id="COG1706">
    <property type="taxonomic scope" value="Bacteria"/>
</dbReference>
<dbReference type="AlphaFoldDB" id="F0SNB3"/>
<dbReference type="GO" id="GO:0009428">
    <property type="term" value="C:bacterial-type flagellum basal body, distal rod, P ring"/>
    <property type="evidence" value="ECO:0007669"/>
    <property type="project" value="InterPro"/>
</dbReference>
<dbReference type="PRINTS" id="PR01010">
    <property type="entry name" value="FLGPRINGFLGI"/>
</dbReference>
<dbReference type="RefSeq" id="WP_013630860.1">
    <property type="nucleotide sequence ID" value="NC_015174.1"/>
</dbReference>
<evidence type="ECO:0000256" key="1">
    <source>
        <dbReference type="ARBA" id="ARBA00002591"/>
    </source>
</evidence>
<evidence type="ECO:0000256" key="2">
    <source>
        <dbReference type="ARBA" id="ARBA00004117"/>
    </source>
</evidence>
<dbReference type="GO" id="GO:0071973">
    <property type="term" value="P:bacterial-type flagellum-dependent cell motility"/>
    <property type="evidence" value="ECO:0007669"/>
    <property type="project" value="InterPro"/>
</dbReference>
<dbReference type="PANTHER" id="PTHR30381">
    <property type="entry name" value="FLAGELLAR P-RING PERIPLASMIC PROTEIN FLGI"/>
    <property type="match status" value="1"/>
</dbReference>
<comment type="subcellular location">
    <subcellularLocation>
        <location evidence="2">Bacterial flagellum basal body</location>
    </subcellularLocation>
</comment>
<dbReference type="EMBL" id="CP002546">
    <property type="protein sequence ID" value="ADY62156.1"/>
    <property type="molecule type" value="Genomic_DNA"/>
</dbReference>
<proteinExistence type="predicted"/>
<evidence type="ECO:0000256" key="5">
    <source>
        <dbReference type="SAM" id="SignalP"/>
    </source>
</evidence>
<dbReference type="GO" id="GO:0005198">
    <property type="term" value="F:structural molecule activity"/>
    <property type="evidence" value="ECO:0007669"/>
    <property type="project" value="InterPro"/>
</dbReference>
<dbReference type="OrthoDB" id="9786431at2"/>
<gene>
    <name evidence="6" type="ordered locus">Plabr_4585</name>
</gene>
<name>F0SNB3_RUBBR</name>
<comment type="function">
    <text evidence="1">Assembles around the rod to form the L-ring and probably protects the motor/basal body from shearing forces during rotation.</text>
</comment>
<keyword evidence="7" id="KW-1185">Reference proteome</keyword>
<reference evidence="7" key="1">
    <citation type="submission" date="2011-02" db="EMBL/GenBank/DDBJ databases">
        <title>The complete genome of Planctomyces brasiliensis DSM 5305.</title>
        <authorList>
            <person name="Lucas S."/>
            <person name="Copeland A."/>
            <person name="Lapidus A."/>
            <person name="Bruce D."/>
            <person name="Goodwin L."/>
            <person name="Pitluck S."/>
            <person name="Kyrpides N."/>
            <person name="Mavromatis K."/>
            <person name="Pagani I."/>
            <person name="Ivanova N."/>
            <person name="Ovchinnikova G."/>
            <person name="Lu M."/>
            <person name="Detter J.C."/>
            <person name="Han C."/>
            <person name="Land M."/>
            <person name="Hauser L."/>
            <person name="Markowitz V."/>
            <person name="Cheng J.-F."/>
            <person name="Hugenholtz P."/>
            <person name="Woyke T."/>
            <person name="Wu D."/>
            <person name="Tindall B."/>
            <person name="Pomrenke H.G."/>
            <person name="Brambilla E."/>
            <person name="Klenk H.-P."/>
            <person name="Eisen J.A."/>
        </authorList>
    </citation>
    <scope>NUCLEOTIDE SEQUENCE [LARGE SCALE GENOMIC DNA]</scope>
    <source>
        <strain evidence="7">ATCC 49424 / DSM 5305 / JCM 21570 / IAM 15109 / NBRC 103401 / IFAM 1448</strain>
    </source>
</reference>